<dbReference type="Proteomes" id="UP001218188">
    <property type="component" value="Unassembled WGS sequence"/>
</dbReference>
<dbReference type="EMBL" id="JARJCM010000370">
    <property type="protein sequence ID" value="KAJ7017912.1"/>
    <property type="molecule type" value="Genomic_DNA"/>
</dbReference>
<accession>A0AAD6RZL0</accession>
<protein>
    <submittedName>
        <fullName evidence="1">Uncharacterized protein</fullName>
    </submittedName>
</protein>
<sequence length="221" mass="24915">MWGGHYEGHKVLDTGQVGGRVVVVEFIGVFMDNPGQRITQIVLELLIPVRQHPPHRHPVKASRNNDSTRNWSNEIFCGQYSTGNVGKRKRMLSGQKNAEKDKMCREATVSFFTSKRLPKDFWPKRTMAVLKESKYWSQPVSTYHAPYIQNHLNLGATESGSVDSQQERHRQLIFFFKVELSAVPRSSSSITVNSITILGVNSPNAMSGGEYPLAQFVVLAR</sequence>
<dbReference type="AlphaFoldDB" id="A0AAD6RZL0"/>
<gene>
    <name evidence="1" type="ORF">C8F04DRAFT_1199694</name>
</gene>
<comment type="caution">
    <text evidence="1">The sequence shown here is derived from an EMBL/GenBank/DDBJ whole genome shotgun (WGS) entry which is preliminary data.</text>
</comment>
<evidence type="ECO:0000313" key="1">
    <source>
        <dbReference type="EMBL" id="KAJ7017912.1"/>
    </source>
</evidence>
<proteinExistence type="predicted"/>
<keyword evidence="2" id="KW-1185">Reference proteome</keyword>
<reference evidence="1" key="1">
    <citation type="submission" date="2023-03" db="EMBL/GenBank/DDBJ databases">
        <title>Massive genome expansion in bonnet fungi (Mycena s.s.) driven by repeated elements and novel gene families across ecological guilds.</title>
        <authorList>
            <consortium name="Lawrence Berkeley National Laboratory"/>
            <person name="Harder C.B."/>
            <person name="Miyauchi S."/>
            <person name="Viragh M."/>
            <person name="Kuo A."/>
            <person name="Thoen E."/>
            <person name="Andreopoulos B."/>
            <person name="Lu D."/>
            <person name="Skrede I."/>
            <person name="Drula E."/>
            <person name="Henrissat B."/>
            <person name="Morin E."/>
            <person name="Kohler A."/>
            <person name="Barry K."/>
            <person name="LaButti K."/>
            <person name="Morin E."/>
            <person name="Salamov A."/>
            <person name="Lipzen A."/>
            <person name="Mereny Z."/>
            <person name="Hegedus B."/>
            <person name="Baldrian P."/>
            <person name="Stursova M."/>
            <person name="Weitz H."/>
            <person name="Taylor A."/>
            <person name="Grigoriev I.V."/>
            <person name="Nagy L.G."/>
            <person name="Martin F."/>
            <person name="Kauserud H."/>
        </authorList>
    </citation>
    <scope>NUCLEOTIDE SEQUENCE</scope>
    <source>
        <strain evidence="1">CBHHK200</strain>
    </source>
</reference>
<evidence type="ECO:0000313" key="2">
    <source>
        <dbReference type="Proteomes" id="UP001218188"/>
    </source>
</evidence>
<name>A0AAD6RZL0_9AGAR</name>
<organism evidence="1 2">
    <name type="scientific">Mycena alexandri</name>
    <dbReference type="NCBI Taxonomy" id="1745969"/>
    <lineage>
        <taxon>Eukaryota</taxon>
        <taxon>Fungi</taxon>
        <taxon>Dikarya</taxon>
        <taxon>Basidiomycota</taxon>
        <taxon>Agaricomycotina</taxon>
        <taxon>Agaricomycetes</taxon>
        <taxon>Agaricomycetidae</taxon>
        <taxon>Agaricales</taxon>
        <taxon>Marasmiineae</taxon>
        <taxon>Mycenaceae</taxon>
        <taxon>Mycena</taxon>
    </lineage>
</organism>